<evidence type="ECO:0000313" key="1">
    <source>
        <dbReference type="EMBL" id="EAZ20898.1"/>
    </source>
</evidence>
<name>A3CII5_ORYSJ</name>
<reference evidence="1" key="1">
    <citation type="journal article" date="2005" name="PLoS Biol.">
        <title>The genomes of Oryza sativa: a history of duplications.</title>
        <authorList>
            <person name="Yu J."/>
            <person name="Wang J."/>
            <person name="Lin W."/>
            <person name="Li S."/>
            <person name="Li H."/>
            <person name="Zhou J."/>
            <person name="Ni P."/>
            <person name="Dong W."/>
            <person name="Hu S."/>
            <person name="Zeng C."/>
            <person name="Zhang J."/>
            <person name="Zhang Y."/>
            <person name="Li R."/>
            <person name="Xu Z."/>
            <person name="Li S."/>
            <person name="Li X."/>
            <person name="Zheng H."/>
            <person name="Cong L."/>
            <person name="Lin L."/>
            <person name="Yin J."/>
            <person name="Geng J."/>
            <person name="Li G."/>
            <person name="Shi J."/>
            <person name="Liu J."/>
            <person name="Lv H."/>
            <person name="Li J."/>
            <person name="Wang J."/>
            <person name="Deng Y."/>
            <person name="Ran L."/>
            <person name="Shi X."/>
            <person name="Wang X."/>
            <person name="Wu Q."/>
            <person name="Li C."/>
            <person name="Ren X."/>
            <person name="Wang J."/>
            <person name="Wang X."/>
            <person name="Li D."/>
            <person name="Liu D."/>
            <person name="Zhang X."/>
            <person name="Ji Z."/>
            <person name="Zhao W."/>
            <person name="Sun Y."/>
            <person name="Zhang Z."/>
            <person name="Bao J."/>
            <person name="Han Y."/>
            <person name="Dong L."/>
            <person name="Ji J."/>
            <person name="Chen P."/>
            <person name="Wu S."/>
            <person name="Liu J."/>
            <person name="Xiao Y."/>
            <person name="Bu D."/>
            <person name="Tan J."/>
            <person name="Yang L."/>
            <person name="Ye C."/>
            <person name="Zhang J."/>
            <person name="Xu J."/>
            <person name="Zhou Y."/>
            <person name="Yu Y."/>
            <person name="Zhang B."/>
            <person name="Zhuang S."/>
            <person name="Wei H."/>
            <person name="Liu B."/>
            <person name="Lei M."/>
            <person name="Yu H."/>
            <person name="Li Y."/>
            <person name="Xu H."/>
            <person name="Wei S."/>
            <person name="He X."/>
            <person name="Fang L."/>
            <person name="Zhang Z."/>
            <person name="Zhang Y."/>
            <person name="Huang X."/>
            <person name="Su Z."/>
            <person name="Tong W."/>
            <person name="Li J."/>
            <person name="Tong Z."/>
            <person name="Li S."/>
            <person name="Ye J."/>
            <person name="Wang L."/>
            <person name="Fang L."/>
            <person name="Lei T."/>
            <person name="Chen C."/>
            <person name="Chen H."/>
            <person name="Xu Z."/>
            <person name="Li H."/>
            <person name="Huang H."/>
            <person name="Zhang F."/>
            <person name="Xu H."/>
            <person name="Li N."/>
            <person name="Zhao C."/>
            <person name="Li S."/>
            <person name="Dong L."/>
            <person name="Huang Y."/>
            <person name="Li L."/>
            <person name="Xi Y."/>
            <person name="Qi Q."/>
            <person name="Li W."/>
            <person name="Zhang B."/>
            <person name="Hu W."/>
            <person name="Zhang Y."/>
            <person name="Tian X."/>
            <person name="Jiao Y."/>
            <person name="Liang X."/>
            <person name="Jin J."/>
            <person name="Gao L."/>
            <person name="Zheng W."/>
            <person name="Hao B."/>
            <person name="Liu S."/>
            <person name="Wang W."/>
            <person name="Yuan L."/>
            <person name="Cao M."/>
            <person name="McDermott J."/>
            <person name="Samudrala R."/>
            <person name="Wang J."/>
            <person name="Wong G.K."/>
            <person name="Yang H."/>
        </authorList>
    </citation>
    <scope>NUCLEOTIDE SEQUENCE [LARGE SCALE GENOMIC DNA]</scope>
</reference>
<reference evidence="1" key="2">
    <citation type="submission" date="2008-12" db="EMBL/GenBank/DDBJ databases">
        <title>Improved gene annotation of the rice (Oryza sativa) genomes.</title>
        <authorList>
            <person name="Wang J."/>
            <person name="Li R."/>
            <person name="Fan W."/>
            <person name="Huang Q."/>
            <person name="Zhang J."/>
            <person name="Zhou Y."/>
            <person name="Hu Y."/>
            <person name="Zi S."/>
            <person name="Li J."/>
            <person name="Ni P."/>
            <person name="Zheng H."/>
            <person name="Zhang Y."/>
            <person name="Zhao M."/>
            <person name="Hao Q."/>
            <person name="McDermott J."/>
            <person name="Samudrala R."/>
            <person name="Kristiansen K."/>
            <person name="Wong G.K.-S."/>
        </authorList>
    </citation>
    <scope>NUCLEOTIDE SEQUENCE</scope>
</reference>
<accession>A3CII5</accession>
<organism evidence="1">
    <name type="scientific">Oryza sativa subsp. japonica</name>
    <name type="common">Rice</name>
    <dbReference type="NCBI Taxonomy" id="39947"/>
    <lineage>
        <taxon>Eukaryota</taxon>
        <taxon>Viridiplantae</taxon>
        <taxon>Streptophyta</taxon>
        <taxon>Embryophyta</taxon>
        <taxon>Tracheophyta</taxon>
        <taxon>Spermatophyta</taxon>
        <taxon>Magnoliopsida</taxon>
        <taxon>Liliopsida</taxon>
        <taxon>Poales</taxon>
        <taxon>Poaceae</taxon>
        <taxon>BOP clade</taxon>
        <taxon>Oryzoideae</taxon>
        <taxon>Oryzeae</taxon>
        <taxon>Oryzinae</taxon>
        <taxon>Oryza</taxon>
        <taxon>Oryza sativa</taxon>
    </lineage>
</organism>
<sequence>MVLASYGLKLRLDVYELHCDDAIAPGVGLMHVGRIVSLPANLDFMIFNHRGRALPSDPDLKLKT</sequence>
<protein>
    <submittedName>
        <fullName evidence="1">Uncharacterized protein</fullName>
    </submittedName>
</protein>
<dbReference type="EMBL" id="CM000149">
    <property type="protein sequence ID" value="EAZ20898.1"/>
    <property type="molecule type" value="Genomic_DNA"/>
</dbReference>
<proteinExistence type="predicted"/>
<dbReference type="AlphaFoldDB" id="A3CII5"/>
<dbReference type="Proteomes" id="UP000007752">
    <property type="component" value="Chromosome 12"/>
</dbReference>
<gene>
    <name evidence="1" type="ORF">OsJ_36537</name>
</gene>